<sequence length="472" mass="51546">MYYKYIVALLLTSNIVDSFIETRGITFPSLVLLPNGTTTHVNSDLISSYALETGLFNSATVTDGREDDDSVEVDLSGVFFHGEPGLRSQCWAETLITLGYGVGGDDDDDRKGVHMFEEVDGFVQMITQGGHLVGPAVERIVDDEKDWVTEVQKSWPPRLIPVEDGCCVVKLPFHSDQEVAKAFKGLKGGTEGTRLIEVCVAGGGAFGTGEHPTTRMCSAWAYKVTKDLCKRGMEVELCDYGAGTGLIGLVALAAGENVRVKGVEVDHMAIVAGRKNGELNGWSREQFEMYAPPFGAAGGELWERLTGVDAIDPIKENVERYEEENGAADIVVANILAGPLKELAPTIWSLTKNGGRVGLSGIVTESQAEGVMGEYRKVGFKDVRLDSTEGIWGFVTMRKRLGGGRLEGVKLKEIVEALVAEIGWNRLAVLSGVRAFEVERKPTVKSALKFLRDNNHNWARTKVERLYEQLIQ</sequence>
<evidence type="ECO:0000256" key="4">
    <source>
        <dbReference type="ARBA" id="ARBA00041867"/>
    </source>
</evidence>
<dbReference type="InterPro" id="IPR050078">
    <property type="entry name" value="Ribosomal_L11_MeTrfase_PrmA"/>
</dbReference>
<dbReference type="Pfam" id="PF06325">
    <property type="entry name" value="PrmA"/>
    <property type="match status" value="1"/>
</dbReference>
<evidence type="ECO:0000256" key="3">
    <source>
        <dbReference type="ARBA" id="ARBA00037932"/>
    </source>
</evidence>
<accession>A0A9W7L4K1</accession>
<organism evidence="6 7">
    <name type="scientific">Triparma columacea</name>
    <dbReference type="NCBI Taxonomy" id="722753"/>
    <lineage>
        <taxon>Eukaryota</taxon>
        <taxon>Sar</taxon>
        <taxon>Stramenopiles</taxon>
        <taxon>Ochrophyta</taxon>
        <taxon>Bolidophyceae</taxon>
        <taxon>Parmales</taxon>
        <taxon>Triparmaceae</taxon>
        <taxon>Triparma</taxon>
    </lineage>
</organism>
<dbReference type="PANTHER" id="PTHR43648">
    <property type="entry name" value="ELECTRON TRANSFER FLAVOPROTEIN BETA SUBUNIT LYSINE METHYLTRANSFERASE"/>
    <property type="match status" value="1"/>
</dbReference>
<dbReference type="Gene3D" id="3.40.50.150">
    <property type="entry name" value="Vaccinia Virus protein VP39"/>
    <property type="match status" value="1"/>
</dbReference>
<dbReference type="GO" id="GO:0032259">
    <property type="term" value="P:methylation"/>
    <property type="evidence" value="ECO:0007669"/>
    <property type="project" value="UniProtKB-KW"/>
</dbReference>
<dbReference type="AlphaFoldDB" id="A0A9W7L4K1"/>
<dbReference type="SUPFAM" id="SSF53335">
    <property type="entry name" value="S-adenosyl-L-methionine-dependent methyltransferases"/>
    <property type="match status" value="1"/>
</dbReference>
<proteinExistence type="inferred from homology"/>
<dbReference type="InterPro" id="IPR029063">
    <property type="entry name" value="SAM-dependent_MTases_sf"/>
</dbReference>
<comment type="similarity">
    <text evidence="3">Belongs to the methyltransferase superfamily. ETFBKMT family.</text>
</comment>
<dbReference type="InterPro" id="IPR036361">
    <property type="entry name" value="SAP_dom_sf"/>
</dbReference>
<dbReference type="Gene3D" id="1.10.720.30">
    <property type="entry name" value="SAP domain"/>
    <property type="match status" value="1"/>
</dbReference>
<dbReference type="EMBL" id="BRYA01000657">
    <property type="protein sequence ID" value="GMI28076.1"/>
    <property type="molecule type" value="Genomic_DNA"/>
</dbReference>
<dbReference type="GO" id="GO:0003677">
    <property type="term" value="F:DNA binding"/>
    <property type="evidence" value="ECO:0007669"/>
    <property type="project" value="InterPro"/>
</dbReference>
<reference evidence="7" key="1">
    <citation type="journal article" date="2023" name="Commun. Biol.">
        <title>Genome analysis of Parmales, the sister group of diatoms, reveals the evolutionary specialization of diatoms from phago-mixotrophs to photoautotrophs.</title>
        <authorList>
            <person name="Ban H."/>
            <person name="Sato S."/>
            <person name="Yoshikawa S."/>
            <person name="Yamada K."/>
            <person name="Nakamura Y."/>
            <person name="Ichinomiya M."/>
            <person name="Sato N."/>
            <person name="Blanc-Mathieu R."/>
            <person name="Endo H."/>
            <person name="Kuwata A."/>
            <person name="Ogata H."/>
        </authorList>
    </citation>
    <scope>NUCLEOTIDE SEQUENCE [LARGE SCALE GENOMIC DNA]</scope>
</reference>
<keyword evidence="7" id="KW-1185">Reference proteome</keyword>
<keyword evidence="1" id="KW-0489">Methyltransferase</keyword>
<evidence type="ECO:0000256" key="1">
    <source>
        <dbReference type="ARBA" id="ARBA00022603"/>
    </source>
</evidence>
<keyword evidence="2" id="KW-0808">Transferase</keyword>
<dbReference type="Proteomes" id="UP001165065">
    <property type="component" value="Unassembled WGS sequence"/>
</dbReference>
<dbReference type="OrthoDB" id="419617at2759"/>
<comment type="caution">
    <text evidence="6">The sequence shown here is derived from an EMBL/GenBank/DDBJ whole genome shotgun (WGS) entry which is preliminary data.</text>
</comment>
<gene>
    <name evidence="6" type="ORF">TrCOL_g12229</name>
</gene>
<protein>
    <recommendedName>
        <fullName evidence="5">ETFB lysine methyltransferase</fullName>
    </recommendedName>
    <alternativeName>
        <fullName evidence="4">Protein N-lysine methyltransferase METTL20</fullName>
    </alternativeName>
</protein>
<evidence type="ECO:0000256" key="2">
    <source>
        <dbReference type="ARBA" id="ARBA00022679"/>
    </source>
</evidence>
<dbReference type="Pfam" id="PF09905">
    <property type="entry name" value="VF530"/>
    <property type="match status" value="1"/>
</dbReference>
<dbReference type="InterPro" id="IPR018668">
    <property type="entry name" value="DNA-binding_VF530-like"/>
</dbReference>
<dbReference type="PANTHER" id="PTHR43648:SF1">
    <property type="entry name" value="ELECTRON TRANSFER FLAVOPROTEIN BETA SUBUNIT LYSINE METHYLTRANSFERASE"/>
    <property type="match status" value="1"/>
</dbReference>
<name>A0A9W7L4K1_9STRA</name>
<evidence type="ECO:0000313" key="7">
    <source>
        <dbReference type="Proteomes" id="UP001165065"/>
    </source>
</evidence>
<evidence type="ECO:0000256" key="5">
    <source>
        <dbReference type="ARBA" id="ARBA00042266"/>
    </source>
</evidence>
<evidence type="ECO:0000313" key="6">
    <source>
        <dbReference type="EMBL" id="GMI28076.1"/>
    </source>
</evidence>
<dbReference type="GO" id="GO:0016279">
    <property type="term" value="F:protein-lysine N-methyltransferase activity"/>
    <property type="evidence" value="ECO:0007669"/>
    <property type="project" value="TreeGrafter"/>
</dbReference>